<evidence type="ECO:0000313" key="2">
    <source>
        <dbReference type="Proteomes" id="UP000248066"/>
    </source>
</evidence>
<dbReference type="AlphaFoldDB" id="A0A2W0HBP4"/>
<gene>
    <name evidence="1" type="ORF">CR205_02190</name>
</gene>
<name>A0A2W0HBP4_9BACI</name>
<keyword evidence="2" id="KW-1185">Reference proteome</keyword>
<evidence type="ECO:0000313" key="1">
    <source>
        <dbReference type="EMBL" id="PYZ97430.1"/>
    </source>
</evidence>
<proteinExistence type="predicted"/>
<dbReference type="OrthoDB" id="2692217at2"/>
<dbReference type="RefSeq" id="WP_110516504.1">
    <property type="nucleotide sequence ID" value="NZ_PDOF01000001.1"/>
</dbReference>
<dbReference type="Proteomes" id="UP000248066">
    <property type="component" value="Unassembled WGS sequence"/>
</dbReference>
<dbReference type="EMBL" id="PDOF01000001">
    <property type="protein sequence ID" value="PYZ97430.1"/>
    <property type="molecule type" value="Genomic_DNA"/>
</dbReference>
<dbReference type="InterPro" id="IPR024217">
    <property type="entry name" value="DUF3813"/>
</dbReference>
<reference evidence="1 2" key="1">
    <citation type="submission" date="2017-10" db="EMBL/GenBank/DDBJ databases">
        <title>Bacillus sp. nov., a halophilic bacterium isolated from a Yangshapao Lake.</title>
        <authorList>
            <person name="Wang H."/>
        </authorList>
    </citation>
    <scope>NUCLEOTIDE SEQUENCE [LARGE SCALE GENOMIC DNA]</scope>
    <source>
        <strain evidence="1 2">YSP-3</strain>
    </source>
</reference>
<comment type="caution">
    <text evidence="1">The sequence shown here is derived from an EMBL/GenBank/DDBJ whole genome shotgun (WGS) entry which is preliminary data.</text>
</comment>
<organism evidence="1 2">
    <name type="scientific">Alteribacter lacisalsi</name>
    <dbReference type="NCBI Taxonomy" id="2045244"/>
    <lineage>
        <taxon>Bacteria</taxon>
        <taxon>Bacillati</taxon>
        <taxon>Bacillota</taxon>
        <taxon>Bacilli</taxon>
        <taxon>Bacillales</taxon>
        <taxon>Bacillaceae</taxon>
        <taxon>Alteribacter</taxon>
    </lineage>
</organism>
<sequence length="78" mass="8656">MANQHFQQARDAIQAAQAAMNAAHTPEALDQAYAQIHRAKQALSQAFADSSMAEREQLGQMQEEFYDAAESFSPEDLQ</sequence>
<dbReference type="Pfam" id="PF12758">
    <property type="entry name" value="DUF3813"/>
    <property type="match status" value="1"/>
</dbReference>
<accession>A0A2W0HBP4</accession>
<protein>
    <submittedName>
        <fullName evidence="1">Uncharacterized protein</fullName>
    </submittedName>
</protein>